<sequence length="327" mass="34335">MNRYTAGIDVGGTKTLLCLTDEDGTILEQYKLETQLSREPEVFFRWLFGELEQLCKRNGSTLSSLQGVGIGFPGVMNERTGTLTSAPALNWPATTDIRPVIAAFYPGLVALDNDVNMAAMGEYAAGSAAGSEHFIMITVGTGVGSALFLNGQLYRGASFAAGEIGYLIVEPGAVNAAAAPEYSEFGPFEMEVSGTGIGAKAAAELHMNSNNSLIRELAQGGVIRAEHVFAAAQRKDATAMKLLDQAYEQMAAAVKNIALTLDLELVILGGGVVEKNPGYVQEIAARVSRYTPQQSLTLRQAVLGNQAGAIGAAAAARSRSAAGRGRI</sequence>
<comment type="caution">
    <text evidence="2">The sequence shown here is derived from an EMBL/GenBank/DDBJ whole genome shotgun (WGS) entry which is preliminary data.</text>
</comment>
<dbReference type="PANTHER" id="PTHR18964">
    <property type="entry name" value="ROK (REPRESSOR, ORF, KINASE) FAMILY"/>
    <property type="match status" value="1"/>
</dbReference>
<dbReference type="PANTHER" id="PTHR18964:SF149">
    <property type="entry name" value="BIFUNCTIONAL UDP-N-ACETYLGLUCOSAMINE 2-EPIMERASE_N-ACETYLMANNOSAMINE KINASE"/>
    <property type="match status" value="1"/>
</dbReference>
<evidence type="ECO:0000256" key="1">
    <source>
        <dbReference type="ARBA" id="ARBA00006479"/>
    </source>
</evidence>
<proteinExistence type="inferred from homology"/>
<dbReference type="Gene3D" id="3.30.420.40">
    <property type="match status" value="2"/>
</dbReference>
<dbReference type="InterPro" id="IPR000600">
    <property type="entry name" value="ROK"/>
</dbReference>
<dbReference type="RefSeq" id="WP_173127888.1">
    <property type="nucleotide sequence ID" value="NZ_JABMKX010000002.1"/>
</dbReference>
<gene>
    <name evidence="2" type="ORF">HQN87_03480</name>
</gene>
<evidence type="ECO:0000313" key="3">
    <source>
        <dbReference type="Proteomes" id="UP000711047"/>
    </source>
</evidence>
<dbReference type="Proteomes" id="UP000711047">
    <property type="component" value="Unassembled WGS sequence"/>
</dbReference>
<protein>
    <submittedName>
        <fullName evidence="2">ROK family protein</fullName>
    </submittedName>
</protein>
<dbReference type="InterPro" id="IPR043129">
    <property type="entry name" value="ATPase_NBD"/>
</dbReference>
<dbReference type="EMBL" id="JABMKX010000002">
    <property type="protein sequence ID" value="NQX44384.1"/>
    <property type="molecule type" value="Genomic_DNA"/>
</dbReference>
<evidence type="ECO:0000313" key="2">
    <source>
        <dbReference type="EMBL" id="NQX44384.1"/>
    </source>
</evidence>
<comment type="similarity">
    <text evidence="1">Belongs to the ROK (NagC/XylR) family.</text>
</comment>
<keyword evidence="3" id="KW-1185">Reference proteome</keyword>
<name>A0ABX2DL56_9BACL</name>
<dbReference type="Pfam" id="PF00480">
    <property type="entry name" value="ROK"/>
    <property type="match status" value="1"/>
</dbReference>
<reference evidence="2 3" key="1">
    <citation type="submission" date="2020-05" db="EMBL/GenBank/DDBJ databases">
        <title>Paenibacillus glebae, sp. nov., Paenibacillus humi sp. nov., Paenibacillus pedi sp. nov., Paenibacillus terrestris sp. nov. and Paenibacillus terricola sp. nov., isolated from a forest top soil sample.</title>
        <authorList>
            <person name="Qi S."/>
            <person name="Carlier A."/>
            <person name="Cnockaert M."/>
            <person name="Vandamme P."/>
        </authorList>
    </citation>
    <scope>NUCLEOTIDE SEQUENCE [LARGE SCALE GENOMIC DNA]</scope>
    <source>
        <strain evidence="2 3">LMG 29502</strain>
    </source>
</reference>
<accession>A0ABX2DL56</accession>
<organism evidence="2 3">
    <name type="scientific">Paenibacillus tritici</name>
    <dbReference type="NCBI Taxonomy" id="1873425"/>
    <lineage>
        <taxon>Bacteria</taxon>
        <taxon>Bacillati</taxon>
        <taxon>Bacillota</taxon>
        <taxon>Bacilli</taxon>
        <taxon>Bacillales</taxon>
        <taxon>Paenibacillaceae</taxon>
        <taxon>Paenibacillus</taxon>
    </lineage>
</organism>
<dbReference type="SUPFAM" id="SSF53067">
    <property type="entry name" value="Actin-like ATPase domain"/>
    <property type="match status" value="1"/>
</dbReference>